<name>A0ABT4V7C4_9PSEU</name>
<evidence type="ECO:0000256" key="2">
    <source>
        <dbReference type="SAM" id="Phobius"/>
    </source>
</evidence>
<protein>
    <submittedName>
        <fullName evidence="3">Uncharacterized protein</fullName>
    </submittedName>
</protein>
<accession>A0ABT4V7C4</accession>
<feature type="transmembrane region" description="Helical" evidence="2">
    <location>
        <begin position="42"/>
        <end position="61"/>
    </location>
</feature>
<comment type="caution">
    <text evidence="3">The sequence shown here is derived from an EMBL/GenBank/DDBJ whole genome shotgun (WGS) entry which is preliminary data.</text>
</comment>
<keyword evidence="4" id="KW-1185">Reference proteome</keyword>
<evidence type="ECO:0000313" key="4">
    <source>
        <dbReference type="Proteomes" id="UP001210380"/>
    </source>
</evidence>
<organism evidence="3 4">
    <name type="scientific">Saccharopolyspora oryzae</name>
    <dbReference type="NCBI Taxonomy" id="2997343"/>
    <lineage>
        <taxon>Bacteria</taxon>
        <taxon>Bacillati</taxon>
        <taxon>Actinomycetota</taxon>
        <taxon>Actinomycetes</taxon>
        <taxon>Pseudonocardiales</taxon>
        <taxon>Pseudonocardiaceae</taxon>
        <taxon>Saccharopolyspora</taxon>
    </lineage>
</organism>
<dbReference type="EMBL" id="JAQGLA010000078">
    <property type="protein sequence ID" value="MDA3629876.1"/>
    <property type="molecule type" value="Genomic_DNA"/>
</dbReference>
<proteinExistence type="predicted"/>
<gene>
    <name evidence="3" type="ORF">OU415_30910</name>
</gene>
<dbReference type="RefSeq" id="WP_270952963.1">
    <property type="nucleotide sequence ID" value="NZ_JAQGLA010000078.1"/>
</dbReference>
<sequence>MDESKLEELFRDSVQSVPPASFDEHDVARASRRITARRRMTAVGGTVVAAGVLAGGVALVVPSEQKTVTSQAQPEVASPRSDDGPSVMSTRGGRCGPDAQLAAAVTKELPEAAATAPVATPSCPSGAKVASFVLNEGPAAGNVTVIVSPVGTVPPDQAAPGDTRRPDGSEQSVRATRSGKLVIARSNPNQGSPAAPYGARLPEIAGAVATQF</sequence>
<feature type="region of interest" description="Disordered" evidence="1">
    <location>
        <begin position="151"/>
        <end position="198"/>
    </location>
</feature>
<evidence type="ECO:0000313" key="3">
    <source>
        <dbReference type="EMBL" id="MDA3629876.1"/>
    </source>
</evidence>
<keyword evidence="2" id="KW-0472">Membrane</keyword>
<feature type="region of interest" description="Disordered" evidence="1">
    <location>
        <begin position="65"/>
        <end position="92"/>
    </location>
</feature>
<keyword evidence="2" id="KW-0812">Transmembrane</keyword>
<reference evidence="3 4" key="1">
    <citation type="submission" date="2022-11" db="EMBL/GenBank/DDBJ databases">
        <title>Draft genome sequence of Saccharopolyspora sp. WRP15-2 isolated from rhizosphere soils of wild rice in Thailand.</title>
        <authorList>
            <person name="Duangmal K."/>
            <person name="Kammanee S."/>
            <person name="Muangham S."/>
        </authorList>
    </citation>
    <scope>NUCLEOTIDE SEQUENCE [LARGE SCALE GENOMIC DNA]</scope>
    <source>
        <strain evidence="3 4">WRP15-2</strain>
    </source>
</reference>
<evidence type="ECO:0000256" key="1">
    <source>
        <dbReference type="SAM" id="MobiDB-lite"/>
    </source>
</evidence>
<dbReference type="Proteomes" id="UP001210380">
    <property type="component" value="Unassembled WGS sequence"/>
</dbReference>
<keyword evidence="2" id="KW-1133">Transmembrane helix</keyword>